<feature type="transmembrane region" description="Helical" evidence="5">
    <location>
        <begin position="311"/>
        <end position="332"/>
    </location>
</feature>
<evidence type="ECO:0000259" key="6">
    <source>
        <dbReference type="Pfam" id="PF00892"/>
    </source>
</evidence>
<dbReference type="SUPFAM" id="SSF103481">
    <property type="entry name" value="Multidrug resistance efflux transporter EmrE"/>
    <property type="match status" value="2"/>
</dbReference>
<feature type="transmembrane region" description="Helical" evidence="5">
    <location>
        <begin position="18"/>
        <end position="37"/>
    </location>
</feature>
<accession>A0AAN7ZEI4</accession>
<feature type="transmembrane region" description="Helical" evidence="5">
    <location>
        <begin position="136"/>
        <end position="152"/>
    </location>
</feature>
<feature type="transmembrane region" description="Helical" evidence="5">
    <location>
        <begin position="203"/>
        <end position="226"/>
    </location>
</feature>
<comment type="subcellular location">
    <subcellularLocation>
        <location evidence="1">Membrane</location>
        <topology evidence="1">Multi-pass membrane protein</topology>
    </subcellularLocation>
</comment>
<comment type="caution">
    <text evidence="7">The sequence shown here is derived from an EMBL/GenBank/DDBJ whole genome shotgun (WGS) entry which is preliminary data.</text>
</comment>
<feature type="transmembrane region" description="Helical" evidence="5">
    <location>
        <begin position="81"/>
        <end position="99"/>
    </location>
</feature>
<keyword evidence="3 5" id="KW-1133">Transmembrane helix</keyword>
<evidence type="ECO:0000256" key="5">
    <source>
        <dbReference type="SAM" id="Phobius"/>
    </source>
</evidence>
<feature type="domain" description="EamA" evidence="6">
    <location>
        <begin position="45"/>
        <end position="151"/>
    </location>
</feature>
<dbReference type="InterPro" id="IPR000620">
    <property type="entry name" value="EamA_dom"/>
</dbReference>
<evidence type="ECO:0000256" key="2">
    <source>
        <dbReference type="ARBA" id="ARBA00022692"/>
    </source>
</evidence>
<dbReference type="PANTHER" id="PTHR22911:SF6">
    <property type="entry name" value="SOLUTE CARRIER FAMILY 35 MEMBER G1"/>
    <property type="match status" value="1"/>
</dbReference>
<reference evidence="7 8" key="1">
    <citation type="submission" date="2023-10" db="EMBL/GenBank/DDBJ databases">
        <title>Draft genome sequence of Xylaria bambusicola isolate GMP-LS, the root and basal stem rot pathogen of sugarcane in Indonesia.</title>
        <authorList>
            <person name="Selvaraj P."/>
            <person name="Muralishankar V."/>
            <person name="Muruganantham S."/>
            <person name="Sp S."/>
            <person name="Haryani S."/>
            <person name="Lau K.J.X."/>
            <person name="Naqvi N.I."/>
        </authorList>
    </citation>
    <scope>NUCLEOTIDE SEQUENCE [LARGE SCALE GENOMIC DNA]</scope>
    <source>
        <strain evidence="7">GMP-LS</strain>
    </source>
</reference>
<feature type="transmembrane region" description="Helical" evidence="5">
    <location>
        <begin position="52"/>
        <end position="69"/>
    </location>
</feature>
<gene>
    <name evidence="7" type="ORF">RRF57_012065</name>
</gene>
<sequence>MCIRRFCASQWKRHSRPIYVIIAQFFGVLMNFNVRLLERGDADTKLDPTQFLFWRMLVTTLACSVFIVWQRTPYGGDPKVQWLLIARGFTGFFGIYGLWYSIKYLPFAEATVITFLVPNLKGYLCHLLLGNSYRMVEVLASILALGGVVLVAKPESMFPIAVQGEDPGQAGLEIIGNATAIAVRESRTSVIVDAYIPTTSERLGAVGVALVGVMGAAFAFTSITAIGKRAHTLFSCPFSSYLDIGQPGLQFAVPTSTRQCGLLAVITACRFVSQVFGTKGISTDGSNRSMTMVYTSVVFVAVFDYCVWGLIIGWMSLTGCAMIIAGAVWVLLTKEETVKAPAGQNDIDAGIEGIPILPLRHDYQDDDIV</sequence>
<dbReference type="EMBL" id="JAWHQM010000067">
    <property type="protein sequence ID" value="KAK5636353.1"/>
    <property type="molecule type" value="Genomic_DNA"/>
</dbReference>
<dbReference type="InterPro" id="IPR037185">
    <property type="entry name" value="EmrE-like"/>
</dbReference>
<evidence type="ECO:0000256" key="1">
    <source>
        <dbReference type="ARBA" id="ARBA00004141"/>
    </source>
</evidence>
<name>A0AAN7ZEI4_9PEZI</name>
<organism evidence="7 8">
    <name type="scientific">Xylaria bambusicola</name>
    <dbReference type="NCBI Taxonomy" id="326684"/>
    <lineage>
        <taxon>Eukaryota</taxon>
        <taxon>Fungi</taxon>
        <taxon>Dikarya</taxon>
        <taxon>Ascomycota</taxon>
        <taxon>Pezizomycotina</taxon>
        <taxon>Sordariomycetes</taxon>
        <taxon>Xylariomycetidae</taxon>
        <taxon>Xylariales</taxon>
        <taxon>Xylariaceae</taxon>
        <taxon>Xylaria</taxon>
    </lineage>
</organism>
<evidence type="ECO:0000256" key="4">
    <source>
        <dbReference type="ARBA" id="ARBA00023136"/>
    </source>
</evidence>
<dbReference type="Pfam" id="PF00892">
    <property type="entry name" value="EamA"/>
    <property type="match status" value="1"/>
</dbReference>
<keyword evidence="4 5" id="KW-0472">Membrane</keyword>
<keyword evidence="2 5" id="KW-0812">Transmembrane</keyword>
<dbReference type="AlphaFoldDB" id="A0AAN7ZEI4"/>
<dbReference type="PANTHER" id="PTHR22911">
    <property type="entry name" value="ACYL-MALONYL CONDENSING ENZYME-RELATED"/>
    <property type="match status" value="1"/>
</dbReference>
<keyword evidence="8" id="KW-1185">Reference proteome</keyword>
<proteinExistence type="predicted"/>
<evidence type="ECO:0000313" key="7">
    <source>
        <dbReference type="EMBL" id="KAK5636353.1"/>
    </source>
</evidence>
<dbReference type="Proteomes" id="UP001305414">
    <property type="component" value="Unassembled WGS sequence"/>
</dbReference>
<evidence type="ECO:0000313" key="8">
    <source>
        <dbReference type="Proteomes" id="UP001305414"/>
    </source>
</evidence>
<dbReference type="GO" id="GO:0016020">
    <property type="term" value="C:membrane"/>
    <property type="evidence" value="ECO:0007669"/>
    <property type="project" value="UniProtKB-SubCell"/>
</dbReference>
<evidence type="ECO:0000256" key="3">
    <source>
        <dbReference type="ARBA" id="ARBA00022989"/>
    </source>
</evidence>
<protein>
    <recommendedName>
        <fullName evidence="6">EamA domain-containing protein</fullName>
    </recommendedName>
</protein>